<name>A0A2N3PR42_9PROT</name>
<dbReference type="InterPro" id="IPR014748">
    <property type="entry name" value="Enoyl-CoA_hydra_C"/>
</dbReference>
<dbReference type="SUPFAM" id="SSF52096">
    <property type="entry name" value="ClpP/crotonase"/>
    <property type="match status" value="1"/>
</dbReference>
<dbReference type="GO" id="GO:0006635">
    <property type="term" value="P:fatty acid beta-oxidation"/>
    <property type="evidence" value="ECO:0007669"/>
    <property type="project" value="TreeGrafter"/>
</dbReference>
<dbReference type="Gene3D" id="1.10.12.10">
    <property type="entry name" value="Lyase 2-enoyl-coa Hydratase, Chain A, domain 2"/>
    <property type="match status" value="1"/>
</dbReference>
<comment type="similarity">
    <text evidence="1">Belongs to the enoyl-CoA hydratase/isomerase family.</text>
</comment>
<sequence>MNNLIELHRSGFVATISFNREDRLNALNLAAWRELATAFETVSADMDLRCVVLRGMGCKAFAAGADISEFATLRSDPVRAENYDATLRRGLAAVADCPHPVVAQIYGPCVGAGLELAAQCDLRLAARSARFGVPVGKISVVMTLPELAGLQRLVGPARMSEILLEGRVFPADEALSMGLVHRVVEDEALEGEVQATLRRITANAPLVNRRHKAFIRRVGEGGAFSAADLAAAHDCLQTRDFAEGMAAFSEKRPPRFIGA</sequence>
<organism evidence="3 4">
    <name type="scientific">Telmatospirillum siberiense</name>
    <dbReference type="NCBI Taxonomy" id="382514"/>
    <lineage>
        <taxon>Bacteria</taxon>
        <taxon>Pseudomonadati</taxon>
        <taxon>Pseudomonadota</taxon>
        <taxon>Alphaproteobacteria</taxon>
        <taxon>Rhodospirillales</taxon>
        <taxon>Rhodospirillaceae</taxon>
        <taxon>Telmatospirillum</taxon>
    </lineage>
</organism>
<dbReference type="RefSeq" id="WP_101252353.1">
    <property type="nucleotide sequence ID" value="NZ_PIUM01000026.1"/>
</dbReference>
<gene>
    <name evidence="3" type="ORF">CWS72_19720</name>
</gene>
<dbReference type="OrthoDB" id="9795613at2"/>
<proteinExistence type="inferred from homology"/>
<dbReference type="CDD" id="cd06558">
    <property type="entry name" value="crotonase-like"/>
    <property type="match status" value="1"/>
</dbReference>
<dbReference type="InterPro" id="IPR029045">
    <property type="entry name" value="ClpP/crotonase-like_dom_sf"/>
</dbReference>
<evidence type="ECO:0000313" key="3">
    <source>
        <dbReference type="EMBL" id="PKU22880.1"/>
    </source>
</evidence>
<reference evidence="4" key="1">
    <citation type="submission" date="2017-12" db="EMBL/GenBank/DDBJ databases">
        <title>Draft genome sequence of Telmatospirillum siberiense 26-4b1T, an acidotolerant peatland alphaproteobacterium potentially involved in sulfur cycling.</title>
        <authorList>
            <person name="Hausmann B."/>
            <person name="Pjevac P."/>
            <person name="Schreck K."/>
            <person name="Herbold C.W."/>
            <person name="Daims H."/>
            <person name="Wagner M."/>
            <person name="Pester M."/>
            <person name="Loy A."/>
        </authorList>
    </citation>
    <scope>NUCLEOTIDE SEQUENCE [LARGE SCALE GENOMIC DNA]</scope>
    <source>
        <strain evidence="4">26-4b1</strain>
    </source>
</reference>
<dbReference type="EMBL" id="PIUM01000026">
    <property type="protein sequence ID" value="PKU22880.1"/>
    <property type="molecule type" value="Genomic_DNA"/>
</dbReference>
<dbReference type="PANTHER" id="PTHR11941">
    <property type="entry name" value="ENOYL-COA HYDRATASE-RELATED"/>
    <property type="match status" value="1"/>
</dbReference>
<keyword evidence="4" id="KW-1185">Reference proteome</keyword>
<dbReference type="InterPro" id="IPR001753">
    <property type="entry name" value="Enoyl-CoA_hydra/iso"/>
</dbReference>
<protein>
    <submittedName>
        <fullName evidence="3">Enoyl-CoA hydratase</fullName>
    </submittedName>
</protein>
<evidence type="ECO:0000256" key="2">
    <source>
        <dbReference type="ARBA" id="ARBA00023239"/>
    </source>
</evidence>
<comment type="caution">
    <text evidence="3">The sequence shown here is derived from an EMBL/GenBank/DDBJ whole genome shotgun (WGS) entry which is preliminary data.</text>
</comment>
<evidence type="ECO:0000313" key="4">
    <source>
        <dbReference type="Proteomes" id="UP000233293"/>
    </source>
</evidence>
<accession>A0A2N3PR42</accession>
<dbReference type="PANTHER" id="PTHR11941:SF54">
    <property type="entry name" value="ENOYL-COA HYDRATASE, MITOCHONDRIAL"/>
    <property type="match status" value="1"/>
</dbReference>
<evidence type="ECO:0000256" key="1">
    <source>
        <dbReference type="ARBA" id="ARBA00005254"/>
    </source>
</evidence>
<dbReference type="GO" id="GO:0016829">
    <property type="term" value="F:lyase activity"/>
    <property type="evidence" value="ECO:0007669"/>
    <property type="project" value="UniProtKB-KW"/>
</dbReference>
<dbReference type="Proteomes" id="UP000233293">
    <property type="component" value="Unassembled WGS sequence"/>
</dbReference>
<keyword evidence="2" id="KW-0456">Lyase</keyword>
<dbReference type="Gene3D" id="3.90.226.10">
    <property type="entry name" value="2-enoyl-CoA Hydratase, Chain A, domain 1"/>
    <property type="match status" value="1"/>
</dbReference>
<dbReference type="AlphaFoldDB" id="A0A2N3PR42"/>
<dbReference type="Pfam" id="PF00378">
    <property type="entry name" value="ECH_1"/>
    <property type="match status" value="1"/>
</dbReference>